<dbReference type="Proteomes" id="UP000030762">
    <property type="component" value="Unassembled WGS sequence"/>
</dbReference>
<accession>T0R8E0</accession>
<dbReference type="GeneID" id="19954613"/>
<dbReference type="EMBL" id="JH767195">
    <property type="protein sequence ID" value="EQC28338.1"/>
    <property type="molecule type" value="Genomic_DNA"/>
</dbReference>
<protein>
    <submittedName>
        <fullName evidence="1">Uncharacterized protein</fullName>
    </submittedName>
</protein>
<dbReference type="RefSeq" id="XP_008618208.1">
    <property type="nucleotide sequence ID" value="XM_008619986.1"/>
</dbReference>
<gene>
    <name evidence="1" type="ORF">SDRG_13886</name>
</gene>
<name>T0R8E0_SAPDV</name>
<dbReference type="AlphaFoldDB" id="T0R8E0"/>
<proteinExistence type="predicted"/>
<dbReference type="InParanoid" id="T0R8E0"/>
<evidence type="ECO:0000313" key="2">
    <source>
        <dbReference type="Proteomes" id="UP000030762"/>
    </source>
</evidence>
<organism evidence="1 2">
    <name type="scientific">Saprolegnia diclina (strain VS20)</name>
    <dbReference type="NCBI Taxonomy" id="1156394"/>
    <lineage>
        <taxon>Eukaryota</taxon>
        <taxon>Sar</taxon>
        <taxon>Stramenopiles</taxon>
        <taxon>Oomycota</taxon>
        <taxon>Saprolegniomycetes</taxon>
        <taxon>Saprolegniales</taxon>
        <taxon>Saprolegniaceae</taxon>
        <taxon>Saprolegnia</taxon>
    </lineage>
</organism>
<evidence type="ECO:0000313" key="1">
    <source>
        <dbReference type="EMBL" id="EQC28338.1"/>
    </source>
</evidence>
<sequence length="232" mass="25530">MEHYKLKQLAAEAEMTLEKGKERAVAARGGIETLISNRDVLLPQAWWRMVCAHLASPITEKEAFDLKQLRVVASMCEPYKATFTSVALMQNALVAIPWTVEAVSLLHGHPKPAYEGLDRVLSESSHDPNALSALRGVLTRMDAWVSKTKKFAAKLENTGKKLENAKIQVVLNEYMKLPLTCPWGARLQSFMAGVAKWEASGATPVLMPTHSITLELDHAAELPGRDGTETQG</sequence>
<dbReference type="VEuPathDB" id="FungiDB:SDRG_13886"/>
<reference evidence="1 2" key="1">
    <citation type="submission" date="2012-04" db="EMBL/GenBank/DDBJ databases">
        <title>The Genome Sequence of Saprolegnia declina VS20.</title>
        <authorList>
            <consortium name="The Broad Institute Genome Sequencing Platform"/>
            <person name="Russ C."/>
            <person name="Nusbaum C."/>
            <person name="Tyler B."/>
            <person name="van West P."/>
            <person name="Dieguez-Uribeondo J."/>
            <person name="de Bruijn I."/>
            <person name="Tripathy S."/>
            <person name="Jiang R."/>
            <person name="Young S.K."/>
            <person name="Zeng Q."/>
            <person name="Gargeya S."/>
            <person name="Fitzgerald M."/>
            <person name="Haas B."/>
            <person name="Abouelleil A."/>
            <person name="Alvarado L."/>
            <person name="Arachchi H.M."/>
            <person name="Berlin A."/>
            <person name="Chapman S.B."/>
            <person name="Goldberg J."/>
            <person name="Griggs A."/>
            <person name="Gujja S."/>
            <person name="Hansen M."/>
            <person name="Howarth C."/>
            <person name="Imamovic A."/>
            <person name="Larimer J."/>
            <person name="McCowen C."/>
            <person name="Montmayeur A."/>
            <person name="Murphy C."/>
            <person name="Neiman D."/>
            <person name="Pearson M."/>
            <person name="Priest M."/>
            <person name="Roberts A."/>
            <person name="Saif S."/>
            <person name="Shea T."/>
            <person name="Sisk P."/>
            <person name="Sykes S."/>
            <person name="Wortman J."/>
            <person name="Nusbaum C."/>
            <person name="Birren B."/>
        </authorList>
    </citation>
    <scope>NUCLEOTIDE SEQUENCE [LARGE SCALE GENOMIC DNA]</scope>
    <source>
        <strain evidence="1 2">VS20</strain>
    </source>
</reference>
<keyword evidence="2" id="KW-1185">Reference proteome</keyword>